<dbReference type="EMBL" id="LJXB01000056">
    <property type="protein sequence ID" value="KPU61351.1"/>
    <property type="molecule type" value="Genomic_DNA"/>
</dbReference>
<gene>
    <name evidence="1" type="ORF">AN403_5323</name>
</gene>
<name>A0A0P8X590_PSEFL</name>
<dbReference type="Proteomes" id="UP000050349">
    <property type="component" value="Unassembled WGS sequence"/>
</dbReference>
<reference evidence="1 2" key="1">
    <citation type="submission" date="2015-09" db="EMBL/GenBank/DDBJ databases">
        <authorList>
            <person name="Jackson K.R."/>
            <person name="Lunt B.L."/>
            <person name="Fisher J.N.B."/>
            <person name="Gardner A.V."/>
            <person name="Bailey M.E."/>
            <person name="Deus L.M."/>
            <person name="Earl A.S."/>
            <person name="Gibby P.D."/>
            <person name="Hartmann K.A."/>
            <person name="Liu J.E."/>
            <person name="Manci A.M."/>
            <person name="Nielsen D.A."/>
            <person name="Solomon M.B."/>
            <person name="Breakwell D.P."/>
            <person name="Burnett S.H."/>
            <person name="Grose J.H."/>
        </authorList>
    </citation>
    <scope>NUCLEOTIDE SEQUENCE [LARGE SCALE GENOMIC DNA]</scope>
    <source>
        <strain evidence="1 2">S613</strain>
    </source>
</reference>
<sequence length="85" mass="9115">MVEGKPSTDFWLVFALPLEQGEYDPSQFASQYHQCLSGAEPASSLRLVKTFPGGRTTGRHGGVVQKPASFRITALGQASATVFLS</sequence>
<proteinExistence type="predicted"/>
<dbReference type="AlphaFoldDB" id="A0A0P8X590"/>
<comment type="caution">
    <text evidence="1">The sequence shown here is derived from an EMBL/GenBank/DDBJ whole genome shotgun (WGS) entry which is preliminary data.</text>
</comment>
<evidence type="ECO:0000313" key="1">
    <source>
        <dbReference type="EMBL" id="KPU61351.1"/>
    </source>
</evidence>
<accession>A0A0P8X590</accession>
<protein>
    <submittedName>
        <fullName evidence="1">Uncharacterized protein</fullName>
    </submittedName>
</protein>
<organism evidence="1 2">
    <name type="scientific">Pseudomonas fluorescens</name>
    <dbReference type="NCBI Taxonomy" id="294"/>
    <lineage>
        <taxon>Bacteria</taxon>
        <taxon>Pseudomonadati</taxon>
        <taxon>Pseudomonadota</taxon>
        <taxon>Gammaproteobacteria</taxon>
        <taxon>Pseudomonadales</taxon>
        <taxon>Pseudomonadaceae</taxon>
        <taxon>Pseudomonas</taxon>
    </lineage>
</organism>
<evidence type="ECO:0000313" key="2">
    <source>
        <dbReference type="Proteomes" id="UP000050349"/>
    </source>
</evidence>